<organism evidence="14 15">
    <name type="scientific">Streptomyces anatolicus</name>
    <dbReference type="NCBI Taxonomy" id="2675858"/>
    <lineage>
        <taxon>Bacteria</taxon>
        <taxon>Bacillati</taxon>
        <taxon>Actinomycetota</taxon>
        <taxon>Actinomycetes</taxon>
        <taxon>Kitasatosporales</taxon>
        <taxon>Streptomycetaceae</taxon>
        <taxon>Streptomyces</taxon>
    </lineage>
</organism>
<evidence type="ECO:0000256" key="1">
    <source>
        <dbReference type="ARBA" id="ARBA00003294"/>
    </source>
</evidence>
<evidence type="ECO:0000256" key="3">
    <source>
        <dbReference type="ARBA" id="ARBA00007592"/>
    </source>
</evidence>
<evidence type="ECO:0000256" key="8">
    <source>
        <dbReference type="ARBA" id="ARBA00023154"/>
    </source>
</evidence>
<keyword evidence="6" id="KW-0028">Amino-acid biosynthesis</keyword>
<name>A0ABS6YTD3_9ACTN</name>
<evidence type="ECO:0000313" key="14">
    <source>
        <dbReference type="EMBL" id="MBW5424703.1"/>
    </source>
</evidence>
<dbReference type="PANTHER" id="PTHR12128:SF66">
    <property type="entry name" value="4-HYDROXY-2-OXOGLUTARATE ALDOLASE, MITOCHONDRIAL"/>
    <property type="match status" value="1"/>
</dbReference>
<comment type="caution">
    <text evidence="14">The sequence shown here is derived from an EMBL/GenBank/DDBJ whole genome shotgun (WGS) entry which is preliminary data.</text>
</comment>
<dbReference type="PIRSF" id="PIRSF001365">
    <property type="entry name" value="DHDPS"/>
    <property type="match status" value="1"/>
</dbReference>
<feature type="compositionally biased region" description="Polar residues" evidence="13">
    <location>
        <begin position="305"/>
        <end position="334"/>
    </location>
</feature>
<evidence type="ECO:0000256" key="7">
    <source>
        <dbReference type="ARBA" id="ARBA00022915"/>
    </source>
</evidence>
<dbReference type="InterPro" id="IPR020625">
    <property type="entry name" value="Schiff_base-form_aldolases_AS"/>
</dbReference>
<protein>
    <recommendedName>
        <fullName evidence="4">4-hydroxy-tetrahydrodipicolinate synthase</fullName>
        <ecNumber evidence="4">4.3.3.7</ecNumber>
    </recommendedName>
</protein>
<dbReference type="CDD" id="cd00950">
    <property type="entry name" value="DHDPS"/>
    <property type="match status" value="1"/>
</dbReference>
<comment type="similarity">
    <text evidence="3 12">Belongs to the DapA family.</text>
</comment>
<evidence type="ECO:0000256" key="4">
    <source>
        <dbReference type="ARBA" id="ARBA00012086"/>
    </source>
</evidence>
<dbReference type="Pfam" id="PF00701">
    <property type="entry name" value="DHDPS"/>
    <property type="match status" value="1"/>
</dbReference>
<dbReference type="InterPro" id="IPR002220">
    <property type="entry name" value="DapA-like"/>
</dbReference>
<evidence type="ECO:0000256" key="13">
    <source>
        <dbReference type="SAM" id="MobiDB-lite"/>
    </source>
</evidence>
<dbReference type="InterPro" id="IPR005263">
    <property type="entry name" value="DapA"/>
</dbReference>
<evidence type="ECO:0000256" key="12">
    <source>
        <dbReference type="PIRNR" id="PIRNR001365"/>
    </source>
</evidence>
<dbReference type="SUPFAM" id="SSF51569">
    <property type="entry name" value="Aldolase"/>
    <property type="match status" value="1"/>
</dbReference>
<keyword evidence="10" id="KW-0704">Schiff base</keyword>
<dbReference type="SMART" id="SM01130">
    <property type="entry name" value="DHDPS"/>
    <property type="match status" value="1"/>
</dbReference>
<dbReference type="Proteomes" id="UP001197114">
    <property type="component" value="Unassembled WGS sequence"/>
</dbReference>
<keyword evidence="15" id="KW-1185">Reference proteome</keyword>
<evidence type="ECO:0000256" key="5">
    <source>
        <dbReference type="ARBA" id="ARBA00022490"/>
    </source>
</evidence>
<dbReference type="EMBL" id="WMBF01000358">
    <property type="protein sequence ID" value="MBW5424703.1"/>
    <property type="molecule type" value="Genomic_DNA"/>
</dbReference>
<evidence type="ECO:0000256" key="9">
    <source>
        <dbReference type="ARBA" id="ARBA00023239"/>
    </source>
</evidence>
<evidence type="ECO:0000256" key="6">
    <source>
        <dbReference type="ARBA" id="ARBA00022605"/>
    </source>
</evidence>
<keyword evidence="5" id="KW-0963">Cytoplasm</keyword>
<dbReference type="InterPro" id="IPR013785">
    <property type="entry name" value="Aldolase_TIM"/>
</dbReference>
<keyword evidence="7" id="KW-0220">Diaminopimelate biosynthesis</keyword>
<keyword evidence="8" id="KW-0457">Lysine biosynthesis</keyword>
<evidence type="ECO:0000256" key="2">
    <source>
        <dbReference type="ARBA" id="ARBA00005120"/>
    </source>
</evidence>
<evidence type="ECO:0000256" key="11">
    <source>
        <dbReference type="ARBA" id="ARBA00047836"/>
    </source>
</evidence>
<proteinExistence type="inferred from homology"/>
<evidence type="ECO:0000256" key="10">
    <source>
        <dbReference type="ARBA" id="ARBA00023270"/>
    </source>
</evidence>
<dbReference type="PRINTS" id="PR00146">
    <property type="entry name" value="DHPICSNTHASE"/>
</dbReference>
<evidence type="ECO:0000313" key="15">
    <source>
        <dbReference type="Proteomes" id="UP001197114"/>
    </source>
</evidence>
<keyword evidence="9 12" id="KW-0456">Lyase</keyword>
<sequence length="334" mass="33542">MNPEPILNGLYVPLVTPFTDDLRLAPDALARLADEALSAGASGLVALGTTAETATLSAEERETVVDVCSAACRAHGAPLVVGVGTGDTAAAITSLRALAARGDVAAALVPAPPYIRPGEAATLAHFTALAEHGGLPLVVYDIPYRSGQTLGAGTIAALGRLPGVVGIKHATGAIDATTMELLGSPLPGFALLGGDDIVLSPLVAAGAHGGIVASANVRTADFAEMIALWRRGSAAPARALGAELARLSAALFTEPNPTVIKGVLHAQNRIPSPAVRMPLLAASADSVRRAVLLAGSREGNAARQCPSTEMTEMPSRSATEVSAGPSGSATRVTA</sequence>
<comment type="function">
    <text evidence="1">Catalyzes the condensation of (S)-aspartate-beta-semialdehyde [(S)-ASA] and pyruvate to 4-hydroxy-tetrahydrodipicolinate (HTPA).</text>
</comment>
<feature type="region of interest" description="Disordered" evidence="13">
    <location>
        <begin position="298"/>
        <end position="334"/>
    </location>
</feature>
<dbReference type="EC" id="4.3.3.7" evidence="4"/>
<dbReference type="PROSITE" id="PS00666">
    <property type="entry name" value="DHDPS_2"/>
    <property type="match status" value="1"/>
</dbReference>
<comment type="catalytic activity">
    <reaction evidence="11">
        <text>L-aspartate 4-semialdehyde + pyruvate = (2S,4S)-4-hydroxy-2,3,4,5-tetrahydrodipicolinate + H2O + H(+)</text>
        <dbReference type="Rhea" id="RHEA:34171"/>
        <dbReference type="ChEBI" id="CHEBI:15361"/>
        <dbReference type="ChEBI" id="CHEBI:15377"/>
        <dbReference type="ChEBI" id="CHEBI:15378"/>
        <dbReference type="ChEBI" id="CHEBI:67139"/>
        <dbReference type="ChEBI" id="CHEBI:537519"/>
        <dbReference type="EC" id="4.3.3.7"/>
    </reaction>
</comment>
<dbReference type="Gene3D" id="3.20.20.70">
    <property type="entry name" value="Aldolase class I"/>
    <property type="match status" value="1"/>
</dbReference>
<reference evidence="14 15" key="1">
    <citation type="submission" date="2019-11" db="EMBL/GenBank/DDBJ databases">
        <authorList>
            <person name="Ay H."/>
        </authorList>
    </citation>
    <scope>NUCLEOTIDE SEQUENCE [LARGE SCALE GENOMIC DNA]</scope>
    <source>
        <strain evidence="14 15">BG9H</strain>
    </source>
</reference>
<accession>A0ABS6YTD3</accession>
<dbReference type="PANTHER" id="PTHR12128">
    <property type="entry name" value="DIHYDRODIPICOLINATE SYNTHASE"/>
    <property type="match status" value="1"/>
</dbReference>
<gene>
    <name evidence="14" type="ORF">GKQ77_24585</name>
</gene>
<comment type="pathway">
    <text evidence="2">Amino-acid biosynthesis; L-lysine biosynthesis via DAP pathway; (S)-tetrahydrodipicolinate from L-aspartate: step 3/4.</text>
</comment>
<dbReference type="RefSeq" id="WP_219691130.1">
    <property type="nucleotide sequence ID" value="NZ_WMBF01000358.1"/>
</dbReference>